<dbReference type="InterPro" id="IPR050445">
    <property type="entry name" value="Bact_polysacc_biosynth/exp"/>
</dbReference>
<dbReference type="InterPro" id="IPR005702">
    <property type="entry name" value="Wzc-like_C"/>
</dbReference>
<dbReference type="GO" id="GO:0005524">
    <property type="term" value="F:ATP binding"/>
    <property type="evidence" value="ECO:0007669"/>
    <property type="project" value="UniProtKB-KW"/>
</dbReference>
<evidence type="ECO:0000256" key="6">
    <source>
        <dbReference type="ARBA" id="ARBA00022840"/>
    </source>
</evidence>
<dbReference type="InterPro" id="IPR027417">
    <property type="entry name" value="P-loop_NTPase"/>
</dbReference>
<protein>
    <recommendedName>
        <fullName evidence="2">non-specific protein-tyrosine kinase</fullName>
        <ecNumber evidence="2">2.7.10.2</ecNumber>
    </recommendedName>
</protein>
<sequence length="223" mass="24263">MRKLSTSSTSLALKQILHNSSTSEAYRSLRFNIECSVFGREAKTITITSASRGEGKTTTAIQLAVAYAQIGNKVMLLDADLRNPSIHLAFGVEPSHGLTNYLNGQISMNEIVRETMVENLELIPSGSRTQNPSGLLASKLMDALLATLKENYDIVIIDASSLLTITDAKIMGSKSDGVLLIVEHGKVKRDIAKKVKEELMLANMKLIGVVLNEVKDNQADAYL</sequence>
<dbReference type="CDD" id="cd05387">
    <property type="entry name" value="BY-kinase"/>
    <property type="match status" value="1"/>
</dbReference>
<evidence type="ECO:0000256" key="8">
    <source>
        <dbReference type="ARBA" id="ARBA00051245"/>
    </source>
</evidence>
<keyword evidence="3" id="KW-0808">Transferase</keyword>
<dbReference type="Pfam" id="PF13614">
    <property type="entry name" value="AAA_31"/>
    <property type="match status" value="1"/>
</dbReference>
<evidence type="ECO:0000256" key="2">
    <source>
        <dbReference type="ARBA" id="ARBA00011903"/>
    </source>
</evidence>
<accession>A0A198A7Z7</accession>
<dbReference type="Proteomes" id="UP000078454">
    <property type="component" value="Unassembled WGS sequence"/>
</dbReference>
<evidence type="ECO:0000256" key="7">
    <source>
        <dbReference type="ARBA" id="ARBA00023137"/>
    </source>
</evidence>
<gene>
    <name evidence="10" type="ORF">A8708_03155</name>
</gene>
<dbReference type="InterPro" id="IPR025669">
    <property type="entry name" value="AAA_dom"/>
</dbReference>
<comment type="catalytic activity">
    <reaction evidence="8">
        <text>L-tyrosyl-[protein] + ATP = O-phospho-L-tyrosyl-[protein] + ADP + H(+)</text>
        <dbReference type="Rhea" id="RHEA:10596"/>
        <dbReference type="Rhea" id="RHEA-COMP:10136"/>
        <dbReference type="Rhea" id="RHEA-COMP:20101"/>
        <dbReference type="ChEBI" id="CHEBI:15378"/>
        <dbReference type="ChEBI" id="CHEBI:30616"/>
        <dbReference type="ChEBI" id="CHEBI:46858"/>
        <dbReference type="ChEBI" id="CHEBI:61978"/>
        <dbReference type="ChEBI" id="CHEBI:456216"/>
        <dbReference type="EC" id="2.7.10.2"/>
    </reaction>
</comment>
<dbReference type="PANTHER" id="PTHR32309">
    <property type="entry name" value="TYROSINE-PROTEIN KINASE"/>
    <property type="match status" value="1"/>
</dbReference>
<keyword evidence="6" id="KW-0067">ATP-binding</keyword>
<dbReference type="GO" id="GO:0005886">
    <property type="term" value="C:plasma membrane"/>
    <property type="evidence" value="ECO:0007669"/>
    <property type="project" value="TreeGrafter"/>
</dbReference>
<dbReference type="SUPFAM" id="SSF52540">
    <property type="entry name" value="P-loop containing nucleoside triphosphate hydrolases"/>
    <property type="match status" value="1"/>
</dbReference>
<dbReference type="PANTHER" id="PTHR32309:SF13">
    <property type="entry name" value="FERRIC ENTEROBACTIN TRANSPORT PROTEIN FEPE"/>
    <property type="match status" value="1"/>
</dbReference>
<evidence type="ECO:0000256" key="1">
    <source>
        <dbReference type="ARBA" id="ARBA00007316"/>
    </source>
</evidence>
<dbReference type="AlphaFoldDB" id="A0A198A7Z7"/>
<dbReference type="STRING" id="1850517.A8708_03155"/>
<evidence type="ECO:0000256" key="3">
    <source>
        <dbReference type="ARBA" id="ARBA00022679"/>
    </source>
</evidence>
<dbReference type="EC" id="2.7.10.2" evidence="2"/>
<comment type="similarity">
    <text evidence="1">Belongs to the CpsD/CapB family.</text>
</comment>
<organism evidence="10 11">
    <name type="scientific">Paenibacillus oryzisoli</name>
    <dbReference type="NCBI Taxonomy" id="1850517"/>
    <lineage>
        <taxon>Bacteria</taxon>
        <taxon>Bacillati</taxon>
        <taxon>Bacillota</taxon>
        <taxon>Bacilli</taxon>
        <taxon>Bacillales</taxon>
        <taxon>Paenibacillaceae</taxon>
        <taxon>Paenibacillus</taxon>
    </lineage>
</organism>
<keyword evidence="5" id="KW-0418">Kinase</keyword>
<evidence type="ECO:0000256" key="4">
    <source>
        <dbReference type="ARBA" id="ARBA00022741"/>
    </source>
</evidence>
<dbReference type="Gene3D" id="3.40.50.300">
    <property type="entry name" value="P-loop containing nucleotide triphosphate hydrolases"/>
    <property type="match status" value="1"/>
</dbReference>
<keyword evidence="4" id="KW-0547">Nucleotide-binding</keyword>
<reference evidence="10 11" key="1">
    <citation type="submission" date="2016-05" db="EMBL/GenBank/DDBJ databases">
        <title>Paenibacillus sp. 1ZS3-15 nov., isolated from the rhizosphere soil.</title>
        <authorList>
            <person name="Zhang X.X."/>
            <person name="Zhang J."/>
        </authorList>
    </citation>
    <scope>NUCLEOTIDE SEQUENCE [LARGE SCALE GENOMIC DNA]</scope>
    <source>
        <strain evidence="10 11">1ZS3-15</strain>
    </source>
</reference>
<keyword evidence="7" id="KW-0829">Tyrosine-protein kinase</keyword>
<evidence type="ECO:0000259" key="9">
    <source>
        <dbReference type="Pfam" id="PF13614"/>
    </source>
</evidence>
<keyword evidence="11" id="KW-1185">Reference proteome</keyword>
<dbReference type="RefSeq" id="WP_068666670.1">
    <property type="nucleotide sequence ID" value="NZ_LYPB01000073.1"/>
</dbReference>
<proteinExistence type="inferred from homology"/>
<evidence type="ECO:0000313" key="11">
    <source>
        <dbReference type="Proteomes" id="UP000078454"/>
    </source>
</evidence>
<evidence type="ECO:0000313" key="10">
    <source>
        <dbReference type="EMBL" id="OAS17230.1"/>
    </source>
</evidence>
<feature type="domain" description="AAA" evidence="9">
    <location>
        <begin position="43"/>
        <end position="183"/>
    </location>
</feature>
<comment type="caution">
    <text evidence="10">The sequence shown here is derived from an EMBL/GenBank/DDBJ whole genome shotgun (WGS) entry which is preliminary data.</text>
</comment>
<dbReference type="NCBIfam" id="TIGR01007">
    <property type="entry name" value="eps_fam"/>
    <property type="match status" value="1"/>
</dbReference>
<evidence type="ECO:0000256" key="5">
    <source>
        <dbReference type="ARBA" id="ARBA00022777"/>
    </source>
</evidence>
<name>A0A198A7Z7_9BACL</name>
<dbReference type="GO" id="GO:0004715">
    <property type="term" value="F:non-membrane spanning protein tyrosine kinase activity"/>
    <property type="evidence" value="ECO:0007669"/>
    <property type="project" value="UniProtKB-EC"/>
</dbReference>
<dbReference type="EMBL" id="LYPB01000073">
    <property type="protein sequence ID" value="OAS17230.1"/>
    <property type="molecule type" value="Genomic_DNA"/>
</dbReference>